<evidence type="ECO:0000256" key="1">
    <source>
        <dbReference type="SAM" id="SignalP"/>
    </source>
</evidence>
<evidence type="ECO:0000313" key="3">
    <source>
        <dbReference type="Proteomes" id="UP000786811"/>
    </source>
</evidence>
<organism evidence="2 3">
    <name type="scientific">Cotesia congregata</name>
    <name type="common">Parasitoid wasp</name>
    <name type="synonym">Apanteles congregatus</name>
    <dbReference type="NCBI Taxonomy" id="51543"/>
    <lineage>
        <taxon>Eukaryota</taxon>
        <taxon>Metazoa</taxon>
        <taxon>Ecdysozoa</taxon>
        <taxon>Arthropoda</taxon>
        <taxon>Hexapoda</taxon>
        <taxon>Insecta</taxon>
        <taxon>Pterygota</taxon>
        <taxon>Neoptera</taxon>
        <taxon>Endopterygota</taxon>
        <taxon>Hymenoptera</taxon>
        <taxon>Apocrita</taxon>
        <taxon>Ichneumonoidea</taxon>
        <taxon>Braconidae</taxon>
        <taxon>Microgastrinae</taxon>
        <taxon>Cotesia</taxon>
    </lineage>
</organism>
<keyword evidence="1" id="KW-0732">Signal</keyword>
<dbReference type="Proteomes" id="UP000786811">
    <property type="component" value="Unassembled WGS sequence"/>
</dbReference>
<feature type="signal peptide" evidence="1">
    <location>
        <begin position="1"/>
        <end position="18"/>
    </location>
</feature>
<comment type="caution">
    <text evidence="2">The sequence shown here is derived from an EMBL/GenBank/DDBJ whole genome shotgun (WGS) entry which is preliminary data.</text>
</comment>
<accession>A0A8J2EJC7</accession>
<reference evidence="2" key="1">
    <citation type="submission" date="2021-04" db="EMBL/GenBank/DDBJ databases">
        <authorList>
            <person name="Chebbi M.A.C M."/>
        </authorList>
    </citation>
    <scope>NUCLEOTIDE SEQUENCE</scope>
</reference>
<proteinExistence type="predicted"/>
<dbReference type="EMBL" id="CAJNRD030001116">
    <property type="protein sequence ID" value="CAG5074849.1"/>
    <property type="molecule type" value="Genomic_DNA"/>
</dbReference>
<dbReference type="AlphaFoldDB" id="A0A8J2EJC7"/>
<feature type="chain" id="PRO_5035158986" evidence="1">
    <location>
        <begin position="19"/>
        <end position="107"/>
    </location>
</feature>
<keyword evidence="3" id="KW-1185">Reference proteome</keyword>
<protein>
    <submittedName>
        <fullName evidence="2">Uncharacterized protein</fullName>
    </submittedName>
</protein>
<name>A0A8J2EJC7_COTCN</name>
<gene>
    <name evidence="2" type="ORF">HICCMSTLAB_LOCUS1082</name>
</gene>
<sequence>MIRKFLYFIFVATAASRALEEQNNELSLELPTLAPWNLTTPKNVTSELINSINDEVILINSNNEPVSEKSDEYYFYNHINVPDPIINTTESLISINQSDNGIMVIID</sequence>
<evidence type="ECO:0000313" key="2">
    <source>
        <dbReference type="EMBL" id="CAG5074849.1"/>
    </source>
</evidence>